<evidence type="ECO:0000313" key="3">
    <source>
        <dbReference type="EnsemblPlants" id="TraesCS2D02G050000.1.cds1"/>
    </source>
</evidence>
<dbReference type="PANTHER" id="PTHR31896:SF59">
    <property type="entry name" value="ACETYLTRANSFERASE"/>
    <property type="match status" value="1"/>
</dbReference>
<dbReference type="Gramene" id="TraesCLE_scaffold_019916_01G000300.1">
    <property type="protein sequence ID" value="TraesCLE_scaffold_019916_01G000300.1"/>
    <property type="gene ID" value="TraesCLE_scaffold_019916_01G000300"/>
</dbReference>
<keyword evidence="1" id="KW-0808">Transferase</keyword>
<dbReference type="EnsemblPlants" id="TraesCS2D02G050000.1">
    <property type="protein sequence ID" value="TraesCS2D02G050000.1.cds1"/>
    <property type="gene ID" value="TraesCS2D02G050000"/>
</dbReference>
<sequence>MSRSGSGSGNTTISSLQALLAHLWIAVCRARRLAPDQRTVYALVVGFRGRVHGLPVDYMGNAVARAEAVSTADEILKGGLGWAASLLNRLVVSSDEATERDRHASWIQTPSFAGVSARPTAAALVVTGGTRWFDVYGNDFGWGRPVGVRTGSANKTDGTATVYEGRGGGGSMDLEVCLAPEVLARLVADEEFMSTVRKLDRSC</sequence>
<dbReference type="Gramene" id="TraesWEE_scaffold_062848_01G000300.1">
    <property type="protein sequence ID" value="TraesWEE_scaffold_062848_01G000300.1"/>
    <property type="gene ID" value="TraesWEE_scaffold_062848_01G000300"/>
</dbReference>
<dbReference type="Pfam" id="PF02458">
    <property type="entry name" value="Transferase"/>
    <property type="match status" value="1"/>
</dbReference>
<name>A0A3B6D8M7_WHEAT</name>
<evidence type="ECO:0008006" key="5">
    <source>
        <dbReference type="Google" id="ProtNLM"/>
    </source>
</evidence>
<dbReference type="PANTHER" id="PTHR31896">
    <property type="entry name" value="FAMILY REGULATORY PROTEIN, PUTATIVE (AFU_ORTHOLOGUE AFUA_3G14730)-RELATED"/>
    <property type="match status" value="1"/>
</dbReference>
<dbReference type="InterPro" id="IPR051283">
    <property type="entry name" value="Sec_Metabolite_Acyltrans"/>
</dbReference>
<organism evidence="3">
    <name type="scientific">Triticum aestivum</name>
    <name type="common">Wheat</name>
    <dbReference type="NCBI Taxonomy" id="4565"/>
    <lineage>
        <taxon>Eukaryota</taxon>
        <taxon>Viridiplantae</taxon>
        <taxon>Streptophyta</taxon>
        <taxon>Embryophyta</taxon>
        <taxon>Tracheophyta</taxon>
        <taxon>Spermatophyta</taxon>
        <taxon>Magnoliopsida</taxon>
        <taxon>Liliopsida</taxon>
        <taxon>Poales</taxon>
        <taxon>Poaceae</taxon>
        <taxon>BOP clade</taxon>
        <taxon>Pooideae</taxon>
        <taxon>Triticodae</taxon>
        <taxon>Triticeae</taxon>
        <taxon>Triticinae</taxon>
        <taxon>Triticum</taxon>
    </lineage>
</organism>
<reference evidence="3" key="2">
    <citation type="submission" date="2018-10" db="UniProtKB">
        <authorList>
            <consortium name="EnsemblPlants"/>
        </authorList>
    </citation>
    <scope>IDENTIFICATION</scope>
</reference>
<dbReference type="OrthoDB" id="686691at2759"/>
<dbReference type="OMA" id="CAHIWIN"/>
<evidence type="ECO:0000313" key="4">
    <source>
        <dbReference type="Proteomes" id="UP000019116"/>
    </source>
</evidence>
<protein>
    <recommendedName>
        <fullName evidence="5">Acetyltransferase</fullName>
    </recommendedName>
</protein>
<dbReference type="GO" id="GO:0005737">
    <property type="term" value="C:cytoplasm"/>
    <property type="evidence" value="ECO:0000318"/>
    <property type="project" value="GO_Central"/>
</dbReference>
<dbReference type="STRING" id="4565.A0A3B6D8M7"/>
<dbReference type="Gramene" id="TraesCS2D02G050000.1">
    <property type="protein sequence ID" value="TraesCS2D02G050000.1.cds1"/>
    <property type="gene ID" value="TraesCS2D02G050000"/>
</dbReference>
<keyword evidence="2" id="KW-0732">Signal</keyword>
<dbReference type="SMR" id="A0A3B6D8M7"/>
<dbReference type="GO" id="GO:0016747">
    <property type="term" value="F:acyltransferase activity, transferring groups other than amino-acyl groups"/>
    <property type="evidence" value="ECO:0000318"/>
    <property type="project" value="GO_Central"/>
</dbReference>
<dbReference type="Gramene" id="TraesKAR2D01G0016720.1">
    <property type="protein sequence ID" value="cds.TraesKAR2D01G0016720.1"/>
    <property type="gene ID" value="TraesKAR2D01G0016720"/>
</dbReference>
<dbReference type="Gramene" id="TraesCS2D03G0093800.1">
    <property type="protein sequence ID" value="TraesCS2D03G0093800.1.CDS1"/>
    <property type="gene ID" value="TraesCS2D03G0093800"/>
</dbReference>
<evidence type="ECO:0000256" key="1">
    <source>
        <dbReference type="ARBA" id="ARBA00022679"/>
    </source>
</evidence>
<reference evidence="3" key="1">
    <citation type="submission" date="2018-08" db="EMBL/GenBank/DDBJ databases">
        <authorList>
            <person name="Rossello M."/>
        </authorList>
    </citation>
    <scope>NUCLEOTIDE SEQUENCE [LARGE SCALE GENOMIC DNA]</scope>
    <source>
        <strain evidence="3">cv. Chinese Spring</strain>
    </source>
</reference>
<proteinExistence type="predicted"/>
<keyword evidence="4" id="KW-1185">Reference proteome</keyword>
<evidence type="ECO:0000256" key="2">
    <source>
        <dbReference type="SAM" id="SignalP"/>
    </source>
</evidence>
<feature type="signal peptide" evidence="2">
    <location>
        <begin position="1"/>
        <end position="30"/>
    </location>
</feature>
<dbReference type="Gene3D" id="3.30.559.10">
    <property type="entry name" value="Chloramphenicol acetyltransferase-like domain"/>
    <property type="match status" value="1"/>
</dbReference>
<accession>A0A3B6D8M7</accession>
<dbReference type="Gramene" id="TraesROB_scaffold_001722_01G001200.1">
    <property type="protein sequence ID" value="TraesROB_scaffold_001722_01G001200.1"/>
    <property type="gene ID" value="TraesROB_scaffold_001722_01G001200"/>
</dbReference>
<dbReference type="AlphaFoldDB" id="A0A3B6D8M7"/>
<dbReference type="Gramene" id="TraesJAG2D03G01097580.1">
    <property type="protein sequence ID" value="TraesJAG2D03G01097580.1.CDS1"/>
    <property type="gene ID" value="TraesJAG2D03G01097580"/>
</dbReference>
<dbReference type="InterPro" id="IPR023213">
    <property type="entry name" value="CAT-like_dom_sf"/>
</dbReference>
<feature type="chain" id="PRO_5043172578" description="Acetyltransferase" evidence="2">
    <location>
        <begin position="31"/>
        <end position="203"/>
    </location>
</feature>
<dbReference type="Proteomes" id="UP000019116">
    <property type="component" value="Chromosome 2D"/>
</dbReference>